<dbReference type="PROSITE" id="PS00678">
    <property type="entry name" value="WD_REPEATS_1"/>
    <property type="match status" value="1"/>
</dbReference>
<dbReference type="SMART" id="SM00698">
    <property type="entry name" value="MORN"/>
    <property type="match status" value="6"/>
</dbReference>
<evidence type="ECO:0000256" key="2">
    <source>
        <dbReference type="ARBA" id="ARBA00022737"/>
    </source>
</evidence>
<feature type="repeat" description="WD" evidence="3">
    <location>
        <begin position="761"/>
        <end position="786"/>
    </location>
</feature>
<name>A0A813KRD0_POLGL</name>
<organism evidence="4 5">
    <name type="scientific">Polarella glacialis</name>
    <name type="common">Dinoflagellate</name>
    <dbReference type="NCBI Taxonomy" id="89957"/>
    <lineage>
        <taxon>Eukaryota</taxon>
        <taxon>Sar</taxon>
        <taxon>Alveolata</taxon>
        <taxon>Dinophyceae</taxon>
        <taxon>Suessiales</taxon>
        <taxon>Suessiaceae</taxon>
        <taxon>Polarella</taxon>
    </lineage>
</organism>
<dbReference type="SUPFAM" id="SSF50978">
    <property type="entry name" value="WD40 repeat-like"/>
    <property type="match status" value="1"/>
</dbReference>
<evidence type="ECO:0000256" key="3">
    <source>
        <dbReference type="PROSITE-ProRule" id="PRU00221"/>
    </source>
</evidence>
<evidence type="ECO:0000313" key="4">
    <source>
        <dbReference type="EMBL" id="CAE8709914.1"/>
    </source>
</evidence>
<dbReference type="AlphaFoldDB" id="A0A813KRD0"/>
<dbReference type="Proteomes" id="UP000626109">
    <property type="component" value="Unassembled WGS sequence"/>
</dbReference>
<keyword evidence="2" id="KW-0677">Repeat</keyword>
<dbReference type="SMART" id="SM00320">
    <property type="entry name" value="WD40"/>
    <property type="match status" value="4"/>
</dbReference>
<proteinExistence type="predicted"/>
<dbReference type="Gene3D" id="2.20.110.10">
    <property type="entry name" value="Histone H3 K4-specific methyltransferase SET7/9 N-terminal domain"/>
    <property type="match status" value="2"/>
</dbReference>
<evidence type="ECO:0000313" key="5">
    <source>
        <dbReference type="Proteomes" id="UP000626109"/>
    </source>
</evidence>
<protein>
    <submittedName>
        <fullName evidence="4">Uncharacterized protein</fullName>
    </submittedName>
</protein>
<comment type="caution">
    <text evidence="4">The sequence shown here is derived from an EMBL/GenBank/DDBJ whole genome shotgun (WGS) entry which is preliminary data.</text>
</comment>
<dbReference type="PANTHER" id="PTHR10971">
    <property type="entry name" value="MRNA EXPORT FACTOR AND BUB3"/>
    <property type="match status" value="1"/>
</dbReference>
<gene>
    <name evidence="4" type="ORF">PGLA2088_LOCUS35693</name>
</gene>
<dbReference type="InterPro" id="IPR019775">
    <property type="entry name" value="WD40_repeat_CS"/>
</dbReference>
<dbReference type="EMBL" id="CAJNNW010031914">
    <property type="protein sequence ID" value="CAE8709914.1"/>
    <property type="molecule type" value="Genomic_DNA"/>
</dbReference>
<dbReference type="Pfam" id="PF00400">
    <property type="entry name" value="WD40"/>
    <property type="match status" value="2"/>
</dbReference>
<dbReference type="PROSITE" id="PS50294">
    <property type="entry name" value="WD_REPEATS_REGION"/>
    <property type="match status" value="1"/>
</dbReference>
<dbReference type="SUPFAM" id="SSF82185">
    <property type="entry name" value="Histone H3 K4-specific methyltransferase SET7/9 N-terminal domain"/>
    <property type="match status" value="1"/>
</dbReference>
<dbReference type="InterPro" id="IPR015943">
    <property type="entry name" value="WD40/YVTN_repeat-like_dom_sf"/>
</dbReference>
<dbReference type="InterPro" id="IPR003409">
    <property type="entry name" value="MORN"/>
</dbReference>
<dbReference type="FunFam" id="2.20.110.10:FF:000002">
    <property type="entry name" value="Phosphatidylinositol 4-phosphate 5-kinase 8"/>
    <property type="match status" value="1"/>
</dbReference>
<dbReference type="PROSITE" id="PS50082">
    <property type="entry name" value="WD_REPEATS_2"/>
    <property type="match status" value="2"/>
</dbReference>
<dbReference type="Gene3D" id="2.130.10.10">
    <property type="entry name" value="YVTN repeat-like/Quinoprotein amine dehydrogenase"/>
    <property type="match status" value="1"/>
</dbReference>
<dbReference type="Pfam" id="PF02493">
    <property type="entry name" value="MORN"/>
    <property type="match status" value="6"/>
</dbReference>
<accession>A0A813KRD0</accession>
<sequence length="854" mass="94083">MASFTRANSMHSSNVATLRDMFGCQATVGKGQVADFTSDVGRKKFGFSHEDIDDSAAFYEGQFKLYLRSGEGTLHNTETGSKYVGQFHNDKYHGQGDQIWPDGSRYEGQWIQGQKHGKGAYLSAEELRYEGDWQNGRRHGKGIQEYANGDRYEGWWYQGMMSGIGTYFFADGSQYQGAWSSGRYDGGGILYGADCSRERLTYTAGLLAKREILPSGPVPRMANRAKPAVYGRIEETQYRDAMLKPTLLAEPVPSPYLIRRDTAGMDLSVPPIRTPKAPMLALGPAGAAAAALALQGEGLAEEGNAAEGPELKKAKEKLSRKFRAALCLESLLWAKGAGMVQDVFRHGFAMVSKLSATIADCIVSAVSDLELLSAPPAELGLNILTSADNLKRRGLKTTINRSSDPATVSFWVMAPPLTSLTSDGIPNFIHAQQAAVLHHCVEQLSMTHMVNEDAVIFVRRLPLNVALNIQISAAAAEYIGEKNRISDLDDECIHCDKQTSGIAWSDMMKNIPCFVHLLYSVAFLLLDLLFSFLPFTRHWSLRHELRCIPVDSSNLLGHWQVRLYDASSGKLTGAQKHPLAVLDCTFLQDSSRCVSGGLARKLVVFDFRSQQELLLGEHDEAIRCVEFHSHSQQVFSASWDRTLRAWDLRQPGPSLAVVNLGTKAFCMDVGVDKVIVGGADRCVHVFDTRRLGTLLEKRESSLKHQIRSVKVGIDQKFFASSSVEGRVAIEYFDPEENLSSRYAFKCHRVREAGCEEKVHPVNAIDFHPVHGTFATGGSDGGVCVWDGYAKKRVWKLNPFHTSVSSLSFSADGSQLAVAVSYTFDDGERMPPPVPELVVRQVTSSEVMAKVSKDA</sequence>
<dbReference type="InterPro" id="IPR036322">
    <property type="entry name" value="WD40_repeat_dom_sf"/>
</dbReference>
<keyword evidence="1 3" id="KW-0853">WD repeat</keyword>
<reference evidence="4" key="1">
    <citation type="submission" date="2021-02" db="EMBL/GenBank/DDBJ databases">
        <authorList>
            <person name="Dougan E. K."/>
            <person name="Rhodes N."/>
            <person name="Thang M."/>
            <person name="Chan C."/>
        </authorList>
    </citation>
    <scope>NUCLEOTIDE SEQUENCE</scope>
</reference>
<dbReference type="InterPro" id="IPR001680">
    <property type="entry name" value="WD40_rpt"/>
</dbReference>
<feature type="repeat" description="WD" evidence="3">
    <location>
        <begin position="615"/>
        <end position="649"/>
    </location>
</feature>
<evidence type="ECO:0000256" key="1">
    <source>
        <dbReference type="ARBA" id="ARBA00022574"/>
    </source>
</evidence>